<dbReference type="Proteomes" id="UP001500420">
    <property type="component" value="Unassembled WGS sequence"/>
</dbReference>
<keyword evidence="4" id="KW-1185">Reference proteome</keyword>
<reference evidence="3 4" key="1">
    <citation type="journal article" date="2019" name="Int. J. Syst. Evol. Microbiol.">
        <title>The Global Catalogue of Microorganisms (GCM) 10K type strain sequencing project: providing services to taxonomists for standard genome sequencing and annotation.</title>
        <authorList>
            <consortium name="The Broad Institute Genomics Platform"/>
            <consortium name="The Broad Institute Genome Sequencing Center for Infectious Disease"/>
            <person name="Wu L."/>
            <person name="Ma J."/>
        </authorList>
    </citation>
    <scope>NUCLEOTIDE SEQUENCE [LARGE SCALE GENOMIC DNA]</scope>
    <source>
        <strain evidence="3 4">JCM 16328</strain>
    </source>
</reference>
<evidence type="ECO:0000259" key="2">
    <source>
        <dbReference type="Pfam" id="PF18902"/>
    </source>
</evidence>
<feature type="domain" description="DUF5658" evidence="2">
    <location>
        <begin position="29"/>
        <end position="120"/>
    </location>
</feature>
<keyword evidence="1" id="KW-0472">Membrane</keyword>
<keyword evidence="1" id="KW-1133">Transmembrane helix</keyword>
<feature type="transmembrane region" description="Helical" evidence="1">
    <location>
        <begin position="96"/>
        <end position="122"/>
    </location>
</feature>
<dbReference type="RefSeq" id="WP_343774238.1">
    <property type="nucleotide sequence ID" value="NZ_BAAADV010000004.1"/>
</dbReference>
<feature type="transmembrane region" description="Helical" evidence="1">
    <location>
        <begin position="67"/>
        <end position="90"/>
    </location>
</feature>
<dbReference type="AlphaFoldDB" id="A0AAV3TC22"/>
<evidence type="ECO:0000313" key="3">
    <source>
        <dbReference type="EMBL" id="GAA0675355.1"/>
    </source>
</evidence>
<sequence length="124" mass="12512">MTPGSDVLLGGVDASPSRWLASVGSLWGLAIAVYGVGDLASTIVGLQLGASESNPIPAALIELAPGFLAVVVLLTLWKAITMAAFALVAWRLPAPYAAAIPAGLCLIGLTVVSWNASVILTVST</sequence>
<evidence type="ECO:0000256" key="1">
    <source>
        <dbReference type="SAM" id="Phobius"/>
    </source>
</evidence>
<evidence type="ECO:0000313" key="4">
    <source>
        <dbReference type="Proteomes" id="UP001500420"/>
    </source>
</evidence>
<proteinExistence type="predicted"/>
<organism evidence="3 4">
    <name type="scientific">Natronoarchaeum mannanilyticum</name>
    <dbReference type="NCBI Taxonomy" id="926360"/>
    <lineage>
        <taxon>Archaea</taxon>
        <taxon>Methanobacteriati</taxon>
        <taxon>Methanobacteriota</taxon>
        <taxon>Stenosarchaea group</taxon>
        <taxon>Halobacteria</taxon>
        <taxon>Halobacteriales</taxon>
        <taxon>Natronoarchaeaceae</taxon>
    </lineage>
</organism>
<name>A0AAV3TC22_9EURY</name>
<dbReference type="Pfam" id="PF18902">
    <property type="entry name" value="DUF5658"/>
    <property type="match status" value="1"/>
</dbReference>
<protein>
    <recommendedName>
        <fullName evidence="2">DUF5658 domain-containing protein</fullName>
    </recommendedName>
</protein>
<dbReference type="InterPro" id="IPR043717">
    <property type="entry name" value="DUF5658"/>
</dbReference>
<comment type="caution">
    <text evidence="3">The sequence shown here is derived from an EMBL/GenBank/DDBJ whole genome shotgun (WGS) entry which is preliminary data.</text>
</comment>
<accession>A0AAV3TC22</accession>
<keyword evidence="1" id="KW-0812">Transmembrane</keyword>
<gene>
    <name evidence="3" type="ORF">GCM10009020_23740</name>
</gene>
<feature type="transmembrane region" description="Helical" evidence="1">
    <location>
        <begin position="26"/>
        <end position="46"/>
    </location>
</feature>
<dbReference type="EMBL" id="BAAADV010000004">
    <property type="protein sequence ID" value="GAA0675355.1"/>
    <property type="molecule type" value="Genomic_DNA"/>
</dbReference>